<comment type="caution">
    <text evidence="1">The sequence shown here is derived from an EMBL/GenBank/DDBJ whole genome shotgun (WGS) entry which is preliminary data.</text>
</comment>
<accession>A0A1N7S1G7</accession>
<name>A0A1N7S1G7_9BURK</name>
<dbReference type="AlphaFoldDB" id="A0A1N7S1G7"/>
<protein>
    <submittedName>
        <fullName evidence="1">Uncharacterized protein</fullName>
    </submittedName>
</protein>
<organism evidence="1 2">
    <name type="scientific">Paraburkholderia piptadeniae</name>
    <dbReference type="NCBI Taxonomy" id="1701573"/>
    <lineage>
        <taxon>Bacteria</taxon>
        <taxon>Pseudomonadati</taxon>
        <taxon>Pseudomonadota</taxon>
        <taxon>Betaproteobacteria</taxon>
        <taxon>Burkholderiales</taxon>
        <taxon>Burkholderiaceae</taxon>
        <taxon>Paraburkholderia</taxon>
    </lineage>
</organism>
<proteinExistence type="predicted"/>
<keyword evidence="2" id="KW-1185">Reference proteome</keyword>
<evidence type="ECO:0000313" key="2">
    <source>
        <dbReference type="Proteomes" id="UP000195569"/>
    </source>
</evidence>
<dbReference type="EMBL" id="CYGY02000027">
    <property type="protein sequence ID" value="SIT41218.1"/>
    <property type="molecule type" value="Genomic_DNA"/>
</dbReference>
<sequence length="290" mass="32998">MIYLAIQPDVPAALLDVPVRHAQAKAATFTLPLGREKRIKRLLHHRRRHAGAGVGHGHHHVLAGRHVLQTVCIVIVEHRVGRFERQLAALRHRVPCIDGQVQNDVLQLVRVQHRIPEPTRNDSLDENVLAQCPSQQIIHTSEHVANIDNIRRERLATPERQKMRGKFRSLFDRLHRLVKPFARPRIHAVSDRQQLEIAAQHLQHVVEIMGDPTRQLAEGLHLLRLKQFPAGLLKQRGGFALVGNVARYFREPYDLPIFITNGINDDMRPETAAILADPPPFCLKVPFAAR</sequence>
<gene>
    <name evidence="1" type="ORF">BN2476_270031</name>
</gene>
<dbReference type="Proteomes" id="UP000195569">
    <property type="component" value="Unassembled WGS sequence"/>
</dbReference>
<evidence type="ECO:0000313" key="1">
    <source>
        <dbReference type="EMBL" id="SIT41218.1"/>
    </source>
</evidence>
<reference evidence="1" key="1">
    <citation type="submission" date="2016-12" db="EMBL/GenBank/DDBJ databases">
        <authorList>
            <person name="Moulin L."/>
        </authorList>
    </citation>
    <scope>NUCLEOTIDE SEQUENCE [LARGE SCALE GENOMIC DNA]</scope>
    <source>
        <strain evidence="1">STM 7183</strain>
    </source>
</reference>